<gene>
    <name evidence="1" type="ORF">SCALOS_LOCUS7064</name>
</gene>
<keyword evidence="2" id="KW-1185">Reference proteome</keyword>
<dbReference type="Proteomes" id="UP000789860">
    <property type="component" value="Unassembled WGS sequence"/>
</dbReference>
<protein>
    <submittedName>
        <fullName evidence="1">2081_t:CDS:1</fullName>
    </submittedName>
</protein>
<name>A0ACA9MU13_9GLOM</name>
<dbReference type="EMBL" id="CAJVPM010015024">
    <property type="protein sequence ID" value="CAG8604985.1"/>
    <property type="molecule type" value="Genomic_DNA"/>
</dbReference>
<organism evidence="1 2">
    <name type="scientific">Scutellospora calospora</name>
    <dbReference type="NCBI Taxonomy" id="85575"/>
    <lineage>
        <taxon>Eukaryota</taxon>
        <taxon>Fungi</taxon>
        <taxon>Fungi incertae sedis</taxon>
        <taxon>Mucoromycota</taxon>
        <taxon>Glomeromycotina</taxon>
        <taxon>Glomeromycetes</taxon>
        <taxon>Diversisporales</taxon>
        <taxon>Gigasporaceae</taxon>
        <taxon>Scutellospora</taxon>
    </lineage>
</organism>
<evidence type="ECO:0000313" key="1">
    <source>
        <dbReference type="EMBL" id="CAG8604985.1"/>
    </source>
</evidence>
<comment type="caution">
    <text evidence="1">The sequence shown here is derived from an EMBL/GenBank/DDBJ whole genome shotgun (WGS) entry which is preliminary data.</text>
</comment>
<accession>A0ACA9MU13</accession>
<feature type="non-terminal residue" evidence="1">
    <location>
        <position position="1"/>
    </location>
</feature>
<evidence type="ECO:0000313" key="2">
    <source>
        <dbReference type="Proteomes" id="UP000789860"/>
    </source>
</evidence>
<feature type="non-terminal residue" evidence="1">
    <location>
        <position position="226"/>
    </location>
</feature>
<reference evidence="1" key="1">
    <citation type="submission" date="2021-06" db="EMBL/GenBank/DDBJ databases">
        <authorList>
            <person name="Kallberg Y."/>
            <person name="Tangrot J."/>
            <person name="Rosling A."/>
        </authorList>
    </citation>
    <scope>NUCLEOTIDE SEQUENCE</scope>
    <source>
        <strain evidence="1">AU212A</strain>
    </source>
</reference>
<sequence length="226" mass="26141">KDFRKINAVTMVWRPIVVQLCIWYMDRAIKLKLKEKPKPRSTELISITYNVTQIYAGANKKKRAEICANKHKKGKRKHTEIRTISDAANSHLVQQIVNMPDSIQQRLLRDNFEHWTLPSFLVIKNFNADEAIENPLPVTATTSIEVIESIDLDEGPEEDICAYIEAKLAQMEKEIQSVEHKRHRLTTWDPESRKPYLMYLPLSDESDAKENVTINDTSELIIIEGD</sequence>
<proteinExistence type="predicted"/>